<dbReference type="EMBL" id="CAMXCT020003477">
    <property type="protein sequence ID" value="CAL1158071.1"/>
    <property type="molecule type" value="Genomic_DNA"/>
</dbReference>
<name>A0A9P1D9X8_9DINO</name>
<dbReference type="AlphaFoldDB" id="A0A9P1D9X8"/>
<evidence type="ECO:0000313" key="1">
    <source>
        <dbReference type="EMBL" id="CAI4004696.1"/>
    </source>
</evidence>
<dbReference type="EMBL" id="CAMXCT030003477">
    <property type="protein sequence ID" value="CAL4792008.1"/>
    <property type="molecule type" value="Genomic_DNA"/>
</dbReference>
<proteinExistence type="predicted"/>
<accession>A0A9P1D9X8</accession>
<organism evidence="1">
    <name type="scientific">Cladocopium goreaui</name>
    <dbReference type="NCBI Taxonomy" id="2562237"/>
    <lineage>
        <taxon>Eukaryota</taxon>
        <taxon>Sar</taxon>
        <taxon>Alveolata</taxon>
        <taxon>Dinophyceae</taxon>
        <taxon>Suessiales</taxon>
        <taxon>Symbiodiniaceae</taxon>
        <taxon>Cladocopium</taxon>
    </lineage>
</organism>
<comment type="caution">
    <text evidence="1">The sequence shown here is derived from an EMBL/GenBank/DDBJ whole genome shotgun (WGS) entry which is preliminary data.</text>
</comment>
<dbReference type="Proteomes" id="UP001152797">
    <property type="component" value="Unassembled WGS sequence"/>
</dbReference>
<evidence type="ECO:0000313" key="3">
    <source>
        <dbReference type="Proteomes" id="UP001152797"/>
    </source>
</evidence>
<gene>
    <name evidence="1" type="ORF">C1SCF055_LOCUS30469</name>
</gene>
<reference evidence="1" key="1">
    <citation type="submission" date="2022-10" db="EMBL/GenBank/DDBJ databases">
        <authorList>
            <person name="Chen Y."/>
            <person name="Dougan E. K."/>
            <person name="Chan C."/>
            <person name="Rhodes N."/>
            <person name="Thang M."/>
        </authorList>
    </citation>
    <scope>NUCLEOTIDE SEQUENCE</scope>
</reference>
<evidence type="ECO:0000313" key="2">
    <source>
        <dbReference type="EMBL" id="CAL4792008.1"/>
    </source>
</evidence>
<keyword evidence="3" id="KW-1185">Reference proteome</keyword>
<feature type="non-terminal residue" evidence="1">
    <location>
        <position position="1"/>
    </location>
</feature>
<dbReference type="OrthoDB" id="10366121at2759"/>
<reference evidence="2 3" key="2">
    <citation type="submission" date="2024-05" db="EMBL/GenBank/DDBJ databases">
        <authorList>
            <person name="Chen Y."/>
            <person name="Shah S."/>
            <person name="Dougan E. K."/>
            <person name="Thang M."/>
            <person name="Chan C."/>
        </authorList>
    </citation>
    <scope>NUCLEOTIDE SEQUENCE [LARGE SCALE GENOMIC DNA]</scope>
</reference>
<protein>
    <submittedName>
        <fullName evidence="1">Uncharacterized protein</fullName>
    </submittedName>
</protein>
<sequence>VEEASPEYTAAAAKISQMEEMLSQETGMNPNVILKDLTELVELWPSVATQLSERLATQLSVLQQRMASACAAASAEDQEAKLKALLAFAHKVHDLQHQMDDCAPDFNFAVCSAGAAQDLTDAETELSKETGMNPVAVLKNIRNLRLYWQALGSSAEQLHQRLGAMCDLMRSRITSSYEQNPEKRPNLLKFSAAFDAAIKDLEGAGEANLAERLKEMDG</sequence>
<dbReference type="EMBL" id="CAMXCT010003477">
    <property type="protein sequence ID" value="CAI4004696.1"/>
    <property type="molecule type" value="Genomic_DNA"/>
</dbReference>